<protein>
    <submittedName>
        <fullName evidence="1">MazG</fullName>
    </submittedName>
</protein>
<sequence>MDTIKRIENWFDVATPNPTAKNFYLQTAYNLEEWSEVIEAIGGKESELFKTLLVAKSELIRDANNTSDEETNEAFNECVNKTLLADGIADSIVTLVGMAKMAGIDIFGALKEVAQSNESKYYYAGVGDLSDHEWEDLNAICKEIEAQGRYKGVGWQRHGEWIVFKDGNGKIMKNPRTYREPELSGFIGGK</sequence>
<dbReference type="Proteomes" id="UP000304203">
    <property type="component" value="Segment"/>
</dbReference>
<keyword evidence="2" id="KW-1185">Reference proteome</keyword>
<gene>
    <name evidence="1" type="ORF">Barba19A_gp007</name>
</gene>
<accession>A0A4P8NF21</accession>
<evidence type="ECO:0000313" key="2">
    <source>
        <dbReference type="Proteomes" id="UP000304203"/>
    </source>
</evidence>
<dbReference type="InterPro" id="IPR023292">
    <property type="entry name" value="NTP_PyroPHydrolase-like_dom_sf"/>
</dbReference>
<evidence type="ECO:0000313" key="1">
    <source>
        <dbReference type="EMBL" id="QCQ61847.1"/>
    </source>
</evidence>
<organism evidence="1 2">
    <name type="scientific">Rheinheimera phage vB_RspM_Barba19A</name>
    <dbReference type="NCBI Taxonomy" id="2565658"/>
    <lineage>
        <taxon>Viruses</taxon>
        <taxon>Duplodnaviria</taxon>
        <taxon>Heunggongvirae</taxon>
        <taxon>Uroviricota</taxon>
        <taxon>Caudoviricetes</taxon>
        <taxon>Barbavirus</taxon>
        <taxon>Barbavirus barba19A</taxon>
    </lineage>
</organism>
<proteinExistence type="predicted"/>
<dbReference type="EMBL" id="MK719730">
    <property type="protein sequence ID" value="QCQ61847.1"/>
    <property type="molecule type" value="Genomic_DNA"/>
</dbReference>
<dbReference type="Gene3D" id="1.10.3420.10">
    <property type="entry name" value="putative ntp pyrophosphohydrolase like domain"/>
    <property type="match status" value="1"/>
</dbReference>
<name>A0A4P8NF21_9CAUD</name>
<reference evidence="1 2" key="1">
    <citation type="submission" date="2019-03" db="EMBL/GenBank/DDBJ databases">
        <title>Genomic and seasonal variations among aquatic phages infecting the Baltic Sea Gammaproteobacteria Rheinheimera sp. bal341.</title>
        <authorList>
            <person name="Nilsson E."/>
            <person name="Li K."/>
            <person name="Fridlund J."/>
            <person name="Sulcius S."/>
            <person name="Bunse C."/>
            <person name="Karlsson C.M.G."/>
            <person name="Lindh M."/>
            <person name="Lundin D."/>
            <person name="Pinhassi J."/>
            <person name="Holmfeldt K."/>
        </authorList>
    </citation>
    <scope>NUCLEOTIDE SEQUENCE [LARGE SCALE GENOMIC DNA]</scope>
</reference>